<evidence type="ECO:0000259" key="3">
    <source>
        <dbReference type="Pfam" id="PF03629"/>
    </source>
</evidence>
<evidence type="ECO:0000313" key="4">
    <source>
        <dbReference type="EMBL" id="MDR7297456.1"/>
    </source>
</evidence>
<dbReference type="PANTHER" id="PTHR22901:SF0">
    <property type="entry name" value="SIALATE O-ACETYLESTERASE"/>
    <property type="match status" value="1"/>
</dbReference>
<dbReference type="EMBL" id="JAVDXQ010000004">
    <property type="protein sequence ID" value="MDR7297456.1"/>
    <property type="molecule type" value="Genomic_DNA"/>
</dbReference>
<accession>A0ABU1ZCQ6</accession>
<evidence type="ECO:0000256" key="1">
    <source>
        <dbReference type="ARBA" id="ARBA00022801"/>
    </source>
</evidence>
<sequence length="660" mass="71119">MTAAPSSPLGPRRWLLPLALALAATSTQAEVRLANIFGEHMVLQREQPIRLWGWATPGQTLAVQLAGRKASVRVPADGRWAVRLAALPAGGPHRLIVAGDQRIELKDVLVGDVWLLGGQSNMEWPLSATDTGPQEDGSPQNPQLRHLRVPLRASLQPQADIAPADWAVAEAGKVGSFSAVGYHFARRMQLAQGVPIGLINTAWGGSHLETWVRQDAALADPELAGAVRALPADVTQFTRLRRQQIEARLQRWQPGLPWTGVDTRRWSEAGDIDADWPTLQAPQVWESQGLADLDGIVWMRRRIELSASQAAGAASLHLAKVDDCDEVWVNGQRVGGQCGYERPRRYEVAPGLLRAGANWIAVRITDTGGGGGFHGDPAAMRLDTPAGAVPLAGTWRARVAEPLVATEPTANDAPTLAHNGLIAPLQGLPLRGVLWYQGESNTGRAAAYAGGFQRLIQDWRGQFQQPQLPFLFVQLASFLPLQDNRLGEGGWAELRDAQAQALKLPHTGMAVAIDVGDANDIHPRNKRTLGDRLAALALHDMGLREAPASGPRLARSEVRGKELWLQFSATAGGLRTARAGEALHGFALSGADRRFFAAQARIDGDHVVLSSPDVPVPVAARYAWVDNPSESNLVAGDGLPAAPFRSDDWALPSQGKRYPE</sequence>
<protein>
    <submittedName>
        <fullName evidence="4">Sialate O-acetylesterase</fullName>
        <ecNumber evidence="4">3.1.1.53</ecNumber>
    </submittedName>
</protein>
<dbReference type="InterPro" id="IPR036514">
    <property type="entry name" value="SGNH_hydro_sf"/>
</dbReference>
<keyword evidence="2" id="KW-0732">Signal</keyword>
<name>A0ABU1ZCQ6_9BURK</name>
<dbReference type="InterPro" id="IPR008979">
    <property type="entry name" value="Galactose-bd-like_sf"/>
</dbReference>
<gene>
    <name evidence="4" type="ORF">J2X16_002805</name>
</gene>
<keyword evidence="1 4" id="KW-0378">Hydrolase</keyword>
<dbReference type="SUPFAM" id="SSF52266">
    <property type="entry name" value="SGNH hydrolase"/>
    <property type="match status" value="1"/>
</dbReference>
<dbReference type="Gene3D" id="3.40.50.1110">
    <property type="entry name" value="SGNH hydrolase"/>
    <property type="match status" value="2"/>
</dbReference>
<dbReference type="GO" id="GO:0001681">
    <property type="term" value="F:sialate O-acetylesterase activity"/>
    <property type="evidence" value="ECO:0007669"/>
    <property type="project" value="UniProtKB-EC"/>
</dbReference>
<feature type="chain" id="PRO_5047533275" evidence="2">
    <location>
        <begin position="30"/>
        <end position="660"/>
    </location>
</feature>
<dbReference type="SUPFAM" id="SSF49785">
    <property type="entry name" value="Galactose-binding domain-like"/>
    <property type="match status" value="1"/>
</dbReference>
<feature type="domain" description="Sialate O-acetylesterase" evidence="3">
    <location>
        <begin position="111"/>
        <end position="215"/>
    </location>
</feature>
<reference evidence="4 5" key="1">
    <citation type="submission" date="2023-07" db="EMBL/GenBank/DDBJ databases">
        <title>Sorghum-associated microbial communities from plants grown in Nebraska, USA.</title>
        <authorList>
            <person name="Schachtman D."/>
        </authorList>
    </citation>
    <scope>NUCLEOTIDE SEQUENCE [LARGE SCALE GENOMIC DNA]</scope>
    <source>
        <strain evidence="4 5">BE310</strain>
    </source>
</reference>
<feature type="domain" description="Sialate O-acetylesterase" evidence="3">
    <location>
        <begin position="429"/>
        <end position="536"/>
    </location>
</feature>
<dbReference type="InterPro" id="IPR005181">
    <property type="entry name" value="SASA"/>
</dbReference>
<proteinExistence type="predicted"/>
<keyword evidence="5" id="KW-1185">Reference proteome</keyword>
<evidence type="ECO:0000313" key="5">
    <source>
        <dbReference type="Proteomes" id="UP001180536"/>
    </source>
</evidence>
<feature type="signal peptide" evidence="2">
    <location>
        <begin position="1"/>
        <end position="29"/>
    </location>
</feature>
<dbReference type="EC" id="3.1.1.53" evidence="4"/>
<organism evidence="4 5">
    <name type="scientific">Pelomonas aquatica</name>
    <dbReference type="NCBI Taxonomy" id="431058"/>
    <lineage>
        <taxon>Bacteria</taxon>
        <taxon>Pseudomonadati</taxon>
        <taxon>Pseudomonadota</taxon>
        <taxon>Betaproteobacteria</taxon>
        <taxon>Burkholderiales</taxon>
        <taxon>Sphaerotilaceae</taxon>
        <taxon>Roseateles</taxon>
    </lineage>
</organism>
<dbReference type="Proteomes" id="UP001180536">
    <property type="component" value="Unassembled WGS sequence"/>
</dbReference>
<dbReference type="InterPro" id="IPR039329">
    <property type="entry name" value="SIAE"/>
</dbReference>
<dbReference type="RefSeq" id="WP_310345672.1">
    <property type="nucleotide sequence ID" value="NZ_JAVDXQ010000004.1"/>
</dbReference>
<dbReference type="Pfam" id="PF03629">
    <property type="entry name" value="SASA"/>
    <property type="match status" value="2"/>
</dbReference>
<dbReference type="PANTHER" id="PTHR22901">
    <property type="entry name" value="SIALATE O-ACETYLESTERASE"/>
    <property type="match status" value="1"/>
</dbReference>
<comment type="caution">
    <text evidence="4">The sequence shown here is derived from an EMBL/GenBank/DDBJ whole genome shotgun (WGS) entry which is preliminary data.</text>
</comment>
<evidence type="ECO:0000256" key="2">
    <source>
        <dbReference type="SAM" id="SignalP"/>
    </source>
</evidence>